<dbReference type="EMBL" id="OX597825">
    <property type="protein sequence ID" value="CAI9730836.1"/>
    <property type="molecule type" value="Genomic_DNA"/>
</dbReference>
<organism evidence="2 3">
    <name type="scientific">Octopus vulgaris</name>
    <name type="common">Common octopus</name>
    <dbReference type="NCBI Taxonomy" id="6645"/>
    <lineage>
        <taxon>Eukaryota</taxon>
        <taxon>Metazoa</taxon>
        <taxon>Spiralia</taxon>
        <taxon>Lophotrochozoa</taxon>
        <taxon>Mollusca</taxon>
        <taxon>Cephalopoda</taxon>
        <taxon>Coleoidea</taxon>
        <taxon>Octopodiformes</taxon>
        <taxon>Octopoda</taxon>
        <taxon>Incirrata</taxon>
        <taxon>Octopodidae</taxon>
        <taxon>Octopus</taxon>
    </lineage>
</organism>
<keyword evidence="3" id="KW-1185">Reference proteome</keyword>
<evidence type="ECO:0000313" key="3">
    <source>
        <dbReference type="Proteomes" id="UP001162480"/>
    </source>
</evidence>
<feature type="compositionally biased region" description="Low complexity" evidence="1">
    <location>
        <begin position="91"/>
        <end position="109"/>
    </location>
</feature>
<protein>
    <submittedName>
        <fullName evidence="2">Uncharacterized protein</fullName>
    </submittedName>
</protein>
<dbReference type="AlphaFoldDB" id="A0AA36F9I4"/>
<evidence type="ECO:0000313" key="2">
    <source>
        <dbReference type="EMBL" id="CAI9730836.1"/>
    </source>
</evidence>
<proteinExistence type="predicted"/>
<dbReference type="Proteomes" id="UP001162480">
    <property type="component" value="Chromosome 12"/>
</dbReference>
<evidence type="ECO:0000256" key="1">
    <source>
        <dbReference type="SAM" id="MobiDB-lite"/>
    </source>
</evidence>
<name>A0AA36F9I4_OCTVU</name>
<accession>A0AA36F9I4</accession>
<feature type="region of interest" description="Disordered" evidence="1">
    <location>
        <begin position="82"/>
        <end position="117"/>
    </location>
</feature>
<gene>
    <name evidence="2" type="ORF">OCTVUL_1B016006</name>
</gene>
<sequence length="117" mass="13087">MKNGDESVNPDLLYADDCGLDNHSAEDMSIHMEHIPASSKVFGSWTSVVMSQPMPGKPYGNPSVLPEETELKHSRQVVDKICRSSSTKQRNNNNENNDNNTNDNNTNDTVPSRQQFH</sequence>
<reference evidence="2" key="1">
    <citation type="submission" date="2023-08" db="EMBL/GenBank/DDBJ databases">
        <authorList>
            <person name="Alioto T."/>
            <person name="Alioto T."/>
            <person name="Gomez Garrido J."/>
        </authorList>
    </citation>
    <scope>NUCLEOTIDE SEQUENCE</scope>
</reference>